<name>A0AA88J9N0_FICCA</name>
<feature type="compositionally biased region" description="Basic and acidic residues" evidence="1">
    <location>
        <begin position="1"/>
        <end position="25"/>
    </location>
</feature>
<evidence type="ECO:0000313" key="2">
    <source>
        <dbReference type="EMBL" id="GMN69063.1"/>
    </source>
</evidence>
<dbReference type="Proteomes" id="UP001187192">
    <property type="component" value="Unassembled WGS sequence"/>
</dbReference>
<feature type="region of interest" description="Disordered" evidence="1">
    <location>
        <begin position="1"/>
        <end position="32"/>
    </location>
</feature>
<reference evidence="2" key="1">
    <citation type="submission" date="2023-07" db="EMBL/GenBank/DDBJ databases">
        <title>draft genome sequence of fig (Ficus carica).</title>
        <authorList>
            <person name="Takahashi T."/>
            <person name="Nishimura K."/>
        </authorList>
    </citation>
    <scope>NUCLEOTIDE SEQUENCE</scope>
</reference>
<sequence>MEFARQEIEMPRSTRKGGEKEREIGTTHARSLQRWQRRSPVFGWRRACCVPAAVRFGGQRARDCSAGGCRDRGSSDQVLIRVVTVVQGVGELDSCCHRRSR</sequence>
<protein>
    <submittedName>
        <fullName evidence="2">Uncharacterized protein</fullName>
    </submittedName>
</protein>
<dbReference type="EMBL" id="BTGU01000760">
    <property type="protein sequence ID" value="GMN69063.1"/>
    <property type="molecule type" value="Genomic_DNA"/>
</dbReference>
<keyword evidence="3" id="KW-1185">Reference proteome</keyword>
<dbReference type="AlphaFoldDB" id="A0AA88J9N0"/>
<evidence type="ECO:0000256" key="1">
    <source>
        <dbReference type="SAM" id="MobiDB-lite"/>
    </source>
</evidence>
<organism evidence="2 3">
    <name type="scientific">Ficus carica</name>
    <name type="common">Common fig</name>
    <dbReference type="NCBI Taxonomy" id="3494"/>
    <lineage>
        <taxon>Eukaryota</taxon>
        <taxon>Viridiplantae</taxon>
        <taxon>Streptophyta</taxon>
        <taxon>Embryophyta</taxon>
        <taxon>Tracheophyta</taxon>
        <taxon>Spermatophyta</taxon>
        <taxon>Magnoliopsida</taxon>
        <taxon>eudicotyledons</taxon>
        <taxon>Gunneridae</taxon>
        <taxon>Pentapetalae</taxon>
        <taxon>rosids</taxon>
        <taxon>fabids</taxon>
        <taxon>Rosales</taxon>
        <taxon>Moraceae</taxon>
        <taxon>Ficeae</taxon>
        <taxon>Ficus</taxon>
    </lineage>
</organism>
<accession>A0AA88J9N0</accession>
<comment type="caution">
    <text evidence="2">The sequence shown here is derived from an EMBL/GenBank/DDBJ whole genome shotgun (WGS) entry which is preliminary data.</text>
</comment>
<gene>
    <name evidence="2" type="ORF">TIFTF001_038113</name>
</gene>
<proteinExistence type="predicted"/>
<evidence type="ECO:0000313" key="3">
    <source>
        <dbReference type="Proteomes" id="UP001187192"/>
    </source>
</evidence>